<reference evidence="2 3" key="1">
    <citation type="journal article" date="2017" name="DNA Res.">
        <title>Complete genome sequence and expression profile of the commercial lytic enzyme producer Lysobacter enzymogenes M497-1.</title>
        <authorList>
            <person name="Takami H."/>
            <person name="Toyoda A."/>
            <person name="Uchiyama I."/>
            <person name="Itoh T."/>
            <person name="Takaki Y."/>
            <person name="Arai W."/>
            <person name="Nishi S."/>
            <person name="Kawai M."/>
            <person name="Shinya K."/>
            <person name="Ikeda H."/>
        </authorList>
    </citation>
    <scope>NUCLEOTIDE SEQUENCE [LARGE SCALE GENOMIC DNA]</scope>
    <source>
        <strain evidence="2 3">M497-1</strain>
    </source>
</reference>
<proteinExistence type="predicted"/>
<sequence length="153" mass="16193">MRIATFCLAALLTLAGAVHAATPAKLDFPENAFNGGNTDPVWSIELKREDVGLVRYSLSSPRGVPIAAGTLKSVAPVLKLPVFGELKGEYGLAGTATIQQRSRPMQVLVGPSRAGAPCQDARGKKYAQAVFIAIGDASDPDKLYYGCGEYRKP</sequence>
<feature type="signal peptide" evidence="1">
    <location>
        <begin position="1"/>
        <end position="20"/>
    </location>
</feature>
<evidence type="ECO:0000256" key="1">
    <source>
        <dbReference type="SAM" id="SignalP"/>
    </source>
</evidence>
<name>A0AAU9APC6_LYSEN</name>
<gene>
    <name evidence="2" type="ORF">LEN_4869</name>
</gene>
<dbReference type="RefSeq" id="WP_096382755.1">
    <property type="nucleotide sequence ID" value="NZ_AP014940.1"/>
</dbReference>
<dbReference type="KEGG" id="lem:LEN_4869"/>
<feature type="chain" id="PRO_5043998072" evidence="1">
    <location>
        <begin position="21"/>
        <end position="153"/>
    </location>
</feature>
<dbReference type="AlphaFoldDB" id="A0AAU9APC6"/>
<dbReference type="Proteomes" id="UP000218824">
    <property type="component" value="Chromosome"/>
</dbReference>
<keyword evidence="1" id="KW-0732">Signal</keyword>
<dbReference type="GeneID" id="83066638"/>
<evidence type="ECO:0000313" key="2">
    <source>
        <dbReference type="EMBL" id="BAW00357.1"/>
    </source>
</evidence>
<evidence type="ECO:0000313" key="3">
    <source>
        <dbReference type="Proteomes" id="UP000218824"/>
    </source>
</evidence>
<accession>A0AAU9APC6</accession>
<dbReference type="EMBL" id="AP014940">
    <property type="protein sequence ID" value="BAW00357.1"/>
    <property type="molecule type" value="Genomic_DNA"/>
</dbReference>
<protein>
    <submittedName>
        <fullName evidence="2">Uncharacterized protein</fullName>
    </submittedName>
</protein>
<organism evidence="2 3">
    <name type="scientific">Lysobacter enzymogenes</name>
    <dbReference type="NCBI Taxonomy" id="69"/>
    <lineage>
        <taxon>Bacteria</taxon>
        <taxon>Pseudomonadati</taxon>
        <taxon>Pseudomonadota</taxon>
        <taxon>Gammaproteobacteria</taxon>
        <taxon>Lysobacterales</taxon>
        <taxon>Lysobacteraceae</taxon>
        <taxon>Lysobacter</taxon>
    </lineage>
</organism>